<evidence type="ECO:0000256" key="3">
    <source>
        <dbReference type="ARBA" id="ARBA00022490"/>
    </source>
</evidence>
<dbReference type="Pfam" id="PF00816">
    <property type="entry name" value="Histone_HNS"/>
    <property type="match status" value="2"/>
</dbReference>
<gene>
    <name evidence="7" type="ORF">AWB79_03978</name>
</gene>
<dbReference type="SMART" id="SM00528">
    <property type="entry name" value="HNS"/>
    <property type="match status" value="2"/>
</dbReference>
<evidence type="ECO:0000313" key="8">
    <source>
        <dbReference type="Proteomes" id="UP000054851"/>
    </source>
</evidence>
<evidence type="ECO:0000256" key="4">
    <source>
        <dbReference type="ARBA" id="ARBA00023125"/>
    </source>
</evidence>
<dbReference type="Proteomes" id="UP000054851">
    <property type="component" value="Unassembled WGS sequence"/>
</dbReference>
<organism evidence="7 8">
    <name type="scientific">Caballeronia hypogeia</name>
    <dbReference type="NCBI Taxonomy" id="1777140"/>
    <lineage>
        <taxon>Bacteria</taxon>
        <taxon>Pseudomonadati</taxon>
        <taxon>Pseudomonadota</taxon>
        <taxon>Betaproteobacteria</taxon>
        <taxon>Burkholderiales</taxon>
        <taxon>Burkholderiaceae</taxon>
        <taxon>Caballeronia</taxon>
    </lineage>
</organism>
<dbReference type="PANTHER" id="PTHR38097:SF2">
    <property type="entry name" value="DNA-BINDING PROTEIN STPA"/>
    <property type="match status" value="1"/>
</dbReference>
<dbReference type="RefSeq" id="WP_074169398.1">
    <property type="nucleotide sequence ID" value="NZ_FCOA02000013.1"/>
</dbReference>
<feature type="region of interest" description="Disordered" evidence="5">
    <location>
        <begin position="100"/>
        <end position="154"/>
    </location>
</feature>
<feature type="domain" description="DNA-binding protein H-NS-like C-terminal" evidence="6">
    <location>
        <begin position="126"/>
        <end position="166"/>
    </location>
</feature>
<evidence type="ECO:0000259" key="6">
    <source>
        <dbReference type="SMART" id="SM00528"/>
    </source>
</evidence>
<evidence type="ECO:0000256" key="5">
    <source>
        <dbReference type="SAM" id="MobiDB-lite"/>
    </source>
</evidence>
<comment type="caution">
    <text evidence="7">The sequence shown here is derived from an EMBL/GenBank/DDBJ whole genome shotgun (WGS) entry which is preliminary data.</text>
</comment>
<dbReference type="GO" id="GO:0003677">
    <property type="term" value="F:DNA binding"/>
    <property type="evidence" value="ECO:0007669"/>
    <property type="project" value="UniProtKB-KW"/>
</dbReference>
<name>A0A158BNW1_9BURK</name>
<evidence type="ECO:0000256" key="2">
    <source>
        <dbReference type="ARBA" id="ARBA00010610"/>
    </source>
</evidence>
<keyword evidence="8" id="KW-1185">Reference proteome</keyword>
<dbReference type="OrthoDB" id="5297879at2"/>
<dbReference type="Gene3D" id="4.10.430.30">
    <property type="match status" value="2"/>
</dbReference>
<dbReference type="InterPro" id="IPR027444">
    <property type="entry name" value="H-NS_C_dom"/>
</dbReference>
<keyword evidence="4" id="KW-0238">DNA-binding</keyword>
<protein>
    <submittedName>
        <fullName evidence="7">Histone family protein nucleoid-structuring protein H-NS</fullName>
    </submittedName>
</protein>
<dbReference type="SUPFAM" id="SSF81273">
    <property type="entry name" value="H-NS histone-like proteins"/>
    <property type="match status" value="2"/>
</dbReference>
<dbReference type="AlphaFoldDB" id="A0A158BNW1"/>
<evidence type="ECO:0000313" key="7">
    <source>
        <dbReference type="EMBL" id="SAK71768.1"/>
    </source>
</evidence>
<reference evidence="7" key="1">
    <citation type="submission" date="2016-01" db="EMBL/GenBank/DDBJ databases">
        <authorList>
            <person name="Peeters C."/>
        </authorList>
    </citation>
    <scope>NUCLEOTIDE SEQUENCE</scope>
    <source>
        <strain evidence="7">LMG 29322</strain>
    </source>
</reference>
<comment type="subcellular location">
    <subcellularLocation>
        <location evidence="1">Cytoplasm</location>
        <location evidence="1">Nucleoid</location>
    </subcellularLocation>
</comment>
<accession>A0A158BNW1</accession>
<comment type="similarity">
    <text evidence="2">Belongs to the histone-like protein H-NS family.</text>
</comment>
<proteinExistence type="inferred from homology"/>
<evidence type="ECO:0000256" key="1">
    <source>
        <dbReference type="ARBA" id="ARBA00004453"/>
    </source>
</evidence>
<feature type="region of interest" description="Disordered" evidence="5">
    <location>
        <begin position="52"/>
        <end position="86"/>
    </location>
</feature>
<dbReference type="EMBL" id="FCOA02000013">
    <property type="protein sequence ID" value="SAK71768.1"/>
    <property type="molecule type" value="Genomic_DNA"/>
</dbReference>
<sequence>MSTLESIQARIEALQAKADALIATQSESALQKIRDLMSRYGITVSDIENFSGSRRKAGRSASASVHKQGTVAYQDPKTGATWSGRGRAPAWIAKAKDRSKFAVGAGGEKSTAKTKAGGANKRKGKGQPRGRQPALYRDPQSGATWSGRGRAPGWLASVQDRTPFLIA</sequence>
<feature type="domain" description="DNA-binding protein H-NS-like C-terminal" evidence="6">
    <location>
        <begin position="63"/>
        <end position="103"/>
    </location>
</feature>
<dbReference type="PANTHER" id="PTHR38097">
    <property type="match status" value="1"/>
</dbReference>
<keyword evidence="3" id="KW-0963">Cytoplasm</keyword>
<dbReference type="GO" id="GO:0009295">
    <property type="term" value="C:nucleoid"/>
    <property type="evidence" value="ECO:0007669"/>
    <property type="project" value="UniProtKB-SubCell"/>
</dbReference>
<dbReference type="STRING" id="1777140.AWB79_03978"/>